<keyword evidence="1" id="KW-0732">Signal</keyword>
<dbReference type="AlphaFoldDB" id="A0AAV9WLC7"/>
<feature type="signal peptide" evidence="1">
    <location>
        <begin position="1"/>
        <end position="18"/>
    </location>
</feature>
<evidence type="ECO:0000313" key="2">
    <source>
        <dbReference type="EMBL" id="KAK6507643.1"/>
    </source>
</evidence>
<organism evidence="2 3">
    <name type="scientific">Arthrobotrys musiformis</name>
    <dbReference type="NCBI Taxonomy" id="47236"/>
    <lineage>
        <taxon>Eukaryota</taxon>
        <taxon>Fungi</taxon>
        <taxon>Dikarya</taxon>
        <taxon>Ascomycota</taxon>
        <taxon>Pezizomycotina</taxon>
        <taxon>Orbiliomycetes</taxon>
        <taxon>Orbiliales</taxon>
        <taxon>Orbiliaceae</taxon>
        <taxon>Arthrobotrys</taxon>
    </lineage>
</organism>
<protein>
    <submittedName>
        <fullName evidence="2">Uncharacterized protein</fullName>
    </submittedName>
</protein>
<proteinExistence type="predicted"/>
<accession>A0AAV9WLC7</accession>
<keyword evidence="3" id="KW-1185">Reference proteome</keyword>
<feature type="chain" id="PRO_5043877806" evidence="1">
    <location>
        <begin position="19"/>
        <end position="111"/>
    </location>
</feature>
<gene>
    <name evidence="2" type="ORF">TWF481_006069</name>
</gene>
<dbReference type="Proteomes" id="UP001370758">
    <property type="component" value="Unassembled WGS sequence"/>
</dbReference>
<sequence>MKTQTIFNVLLLSAAALATPLRDLYVRQPTPQANPQVPSGSTPLPTAIPAAAPQVKTIIMDQLGSLGIDQQTLSTLRAMPATVFEKVSQLQEPQLTQAVTSLLKGQVPDGI</sequence>
<evidence type="ECO:0000256" key="1">
    <source>
        <dbReference type="SAM" id="SignalP"/>
    </source>
</evidence>
<name>A0AAV9WLC7_9PEZI</name>
<dbReference type="EMBL" id="JAVHJL010000003">
    <property type="protein sequence ID" value="KAK6507643.1"/>
    <property type="molecule type" value="Genomic_DNA"/>
</dbReference>
<evidence type="ECO:0000313" key="3">
    <source>
        <dbReference type="Proteomes" id="UP001370758"/>
    </source>
</evidence>
<comment type="caution">
    <text evidence="2">The sequence shown here is derived from an EMBL/GenBank/DDBJ whole genome shotgun (WGS) entry which is preliminary data.</text>
</comment>
<reference evidence="2 3" key="1">
    <citation type="submission" date="2023-08" db="EMBL/GenBank/DDBJ databases">
        <authorList>
            <person name="Palmer J.M."/>
        </authorList>
    </citation>
    <scope>NUCLEOTIDE SEQUENCE [LARGE SCALE GENOMIC DNA]</scope>
    <source>
        <strain evidence="2 3">TWF481</strain>
    </source>
</reference>